<dbReference type="VEuPathDB" id="TrichDB:TVAG_022120"/>
<name>A2FFT0_TRIV3</name>
<gene>
    <name evidence="1" type="ORF">TVAG_022120</name>
</gene>
<protein>
    <submittedName>
        <fullName evidence="1">Uncharacterized protein</fullName>
    </submittedName>
</protein>
<dbReference type="KEGG" id="tva:4754000"/>
<reference evidence="1" key="2">
    <citation type="journal article" date="2007" name="Science">
        <title>Draft genome sequence of the sexually transmitted pathogen Trichomonas vaginalis.</title>
        <authorList>
            <person name="Carlton J.M."/>
            <person name="Hirt R.P."/>
            <person name="Silva J.C."/>
            <person name="Delcher A.L."/>
            <person name="Schatz M."/>
            <person name="Zhao Q."/>
            <person name="Wortman J.R."/>
            <person name="Bidwell S.L."/>
            <person name="Alsmark U.C.M."/>
            <person name="Besteiro S."/>
            <person name="Sicheritz-Ponten T."/>
            <person name="Noel C.J."/>
            <person name="Dacks J.B."/>
            <person name="Foster P.G."/>
            <person name="Simillion C."/>
            <person name="Van de Peer Y."/>
            <person name="Miranda-Saavedra D."/>
            <person name="Barton G.J."/>
            <person name="Westrop G.D."/>
            <person name="Mueller S."/>
            <person name="Dessi D."/>
            <person name="Fiori P.L."/>
            <person name="Ren Q."/>
            <person name="Paulsen I."/>
            <person name="Zhang H."/>
            <person name="Bastida-Corcuera F.D."/>
            <person name="Simoes-Barbosa A."/>
            <person name="Brown M.T."/>
            <person name="Hayes R.D."/>
            <person name="Mukherjee M."/>
            <person name="Okumura C.Y."/>
            <person name="Schneider R."/>
            <person name="Smith A.J."/>
            <person name="Vanacova S."/>
            <person name="Villalvazo M."/>
            <person name="Haas B.J."/>
            <person name="Pertea M."/>
            <person name="Feldblyum T.V."/>
            <person name="Utterback T.R."/>
            <person name="Shu C.L."/>
            <person name="Osoegawa K."/>
            <person name="de Jong P.J."/>
            <person name="Hrdy I."/>
            <person name="Horvathova L."/>
            <person name="Zubacova Z."/>
            <person name="Dolezal P."/>
            <person name="Malik S.B."/>
            <person name="Logsdon J.M. Jr."/>
            <person name="Henze K."/>
            <person name="Gupta A."/>
            <person name="Wang C.C."/>
            <person name="Dunne R.L."/>
            <person name="Upcroft J.A."/>
            <person name="Upcroft P."/>
            <person name="White O."/>
            <person name="Salzberg S.L."/>
            <person name="Tang P."/>
            <person name="Chiu C.-H."/>
            <person name="Lee Y.-S."/>
            <person name="Embley T.M."/>
            <person name="Coombs G.H."/>
            <person name="Mottram J.C."/>
            <person name="Tachezy J."/>
            <person name="Fraser-Liggett C.M."/>
            <person name="Johnson P.J."/>
        </authorList>
    </citation>
    <scope>NUCLEOTIDE SEQUENCE [LARGE SCALE GENOMIC DNA]</scope>
    <source>
        <strain evidence="1">G3</strain>
    </source>
</reference>
<keyword evidence="2" id="KW-1185">Reference proteome</keyword>
<dbReference type="VEuPathDB" id="TrichDB:TVAGG3_0557990"/>
<evidence type="ECO:0000313" key="2">
    <source>
        <dbReference type="Proteomes" id="UP000001542"/>
    </source>
</evidence>
<dbReference type="Proteomes" id="UP000001542">
    <property type="component" value="Unassembled WGS sequence"/>
</dbReference>
<accession>A2FFT0</accession>
<dbReference type="AlphaFoldDB" id="A2FFT0"/>
<organism evidence="1 2">
    <name type="scientific">Trichomonas vaginalis (strain ATCC PRA-98 / G3)</name>
    <dbReference type="NCBI Taxonomy" id="412133"/>
    <lineage>
        <taxon>Eukaryota</taxon>
        <taxon>Metamonada</taxon>
        <taxon>Parabasalia</taxon>
        <taxon>Trichomonadida</taxon>
        <taxon>Trichomonadidae</taxon>
        <taxon>Trichomonas</taxon>
    </lineage>
</organism>
<proteinExistence type="predicted"/>
<reference evidence="1" key="1">
    <citation type="submission" date="2006-10" db="EMBL/GenBank/DDBJ databases">
        <authorList>
            <person name="Amadeo P."/>
            <person name="Zhao Q."/>
            <person name="Wortman J."/>
            <person name="Fraser-Liggett C."/>
            <person name="Carlton J."/>
        </authorList>
    </citation>
    <scope>NUCLEOTIDE SEQUENCE</scope>
    <source>
        <strain evidence="1">G3</strain>
    </source>
</reference>
<sequence length="568" mass="66434">MESATSDFTIIISLGSGNAKKYFVQNNSQTITSPQIVEHEVVFQIHPTDRNFIFEDKTQCPFEDNTVRNFVKQLKNGHHNDVLLTFDKYQFTAKNILCTFIKNLLLHYNEGRVIRDYIFIVDRDEMIPIIQECAAYNHIHPKFIRSSIAIPYNGIEKFINQKNYPFYGICFDFGKTAIRGYITKYTEEGITPEKEIYDESISGDRFTTILLNYILHLYSQSPDLDPEHQAQRVLEGTASKMEYANYFKTTQKVQKGLSTQLDSIFDGNTISASSLRFSSKEFMETQEWKDFTIDIKRIVTDFIKDYKDKNIMCFEFLGMTSCSQLLIETVFKEISDDFGHPQTSYFNLNGAELTGANLLYQNHDTKYILDPEMPKHIEFTEDYDEFIKYNDEYEENNVLINAIYDYKKINKFNMKVKSFIPEKVAVFDDESIDELMDDYTAFSYQQVKDMYQRMSTYYSDQVQEKIIGKLTEFSVDFDGEQIDFAGFNKKLHDNKVNNPTIQEGIKGFIEACFHGFKFAIEIFDFKFLTKWGARFNILYGNYVNHQKFLEESSNGEIPPLSYLDLIKE</sequence>
<dbReference type="RefSeq" id="XP_001309159.1">
    <property type="nucleotide sequence ID" value="XM_001309158.1"/>
</dbReference>
<evidence type="ECO:0000313" key="1">
    <source>
        <dbReference type="EMBL" id="EAX96229.1"/>
    </source>
</evidence>
<dbReference type="EMBL" id="DS113768">
    <property type="protein sequence ID" value="EAX96229.1"/>
    <property type="molecule type" value="Genomic_DNA"/>
</dbReference>
<dbReference type="InParanoid" id="A2FFT0"/>